<keyword evidence="3" id="KW-1185">Reference proteome</keyword>
<keyword evidence="1" id="KW-0472">Membrane</keyword>
<dbReference type="OrthoDB" id="3429251at2"/>
<evidence type="ECO:0008006" key="4">
    <source>
        <dbReference type="Google" id="ProtNLM"/>
    </source>
</evidence>
<protein>
    <recommendedName>
        <fullName evidence="4">DUF3137 domain-containing protein</fullName>
    </recommendedName>
</protein>
<evidence type="ECO:0000313" key="2">
    <source>
        <dbReference type="EMBL" id="TQJ10778.1"/>
    </source>
</evidence>
<dbReference type="Proteomes" id="UP000317893">
    <property type="component" value="Unassembled WGS sequence"/>
</dbReference>
<evidence type="ECO:0000256" key="1">
    <source>
        <dbReference type="SAM" id="Phobius"/>
    </source>
</evidence>
<proteinExistence type="predicted"/>
<sequence length="276" mass="30368">MDQPFDPGGLDPSGSGLPGSGMPGPGLFIGLFVVLTVVAAVVAVVSAKRRRQQLEQRAAWAAERGWRFEADAQPLVDAWGGEPFGRGLRRRAQAHVTGGYRGVPFSAFEYRYETESHGTDSEGRPTTTRHVHRFDVAVLRLGSRLPDLELAPETAFSRVVDAVTGRDIALEWERFNRSYRLTCADRKLAMDLFSPRTMEHLLTHGPVRLRITRGDALVWRPTRTETVTPWGPGDPAVPLESSSAPLDVVLTLLRGVPDFVWQDRGGLPPALAGARW</sequence>
<keyword evidence="1" id="KW-1133">Transmembrane helix</keyword>
<reference evidence="2 3" key="1">
    <citation type="submission" date="2019-06" db="EMBL/GenBank/DDBJ databases">
        <title>Sequencing the genomes of 1000 actinobacteria strains.</title>
        <authorList>
            <person name="Klenk H.-P."/>
        </authorList>
    </citation>
    <scope>NUCLEOTIDE SEQUENCE [LARGE SCALE GENOMIC DNA]</scope>
    <source>
        <strain evidence="2 3">DSM 18607</strain>
    </source>
</reference>
<gene>
    <name evidence="2" type="ORF">FB458_3917</name>
</gene>
<keyword evidence="1" id="KW-0812">Transmembrane</keyword>
<dbReference type="RefSeq" id="WP_141849957.1">
    <property type="nucleotide sequence ID" value="NZ_BAAAPR010000010.1"/>
</dbReference>
<organism evidence="2 3">
    <name type="scientific">Lapillicoccus jejuensis</name>
    <dbReference type="NCBI Taxonomy" id="402171"/>
    <lineage>
        <taxon>Bacteria</taxon>
        <taxon>Bacillati</taxon>
        <taxon>Actinomycetota</taxon>
        <taxon>Actinomycetes</taxon>
        <taxon>Micrococcales</taxon>
        <taxon>Intrasporangiaceae</taxon>
        <taxon>Lapillicoccus</taxon>
    </lineage>
</organism>
<dbReference type="AlphaFoldDB" id="A0A542E613"/>
<evidence type="ECO:0000313" key="3">
    <source>
        <dbReference type="Proteomes" id="UP000317893"/>
    </source>
</evidence>
<feature type="transmembrane region" description="Helical" evidence="1">
    <location>
        <begin position="27"/>
        <end position="47"/>
    </location>
</feature>
<comment type="caution">
    <text evidence="2">The sequence shown here is derived from an EMBL/GenBank/DDBJ whole genome shotgun (WGS) entry which is preliminary data.</text>
</comment>
<name>A0A542E613_9MICO</name>
<dbReference type="EMBL" id="VFMN01000001">
    <property type="protein sequence ID" value="TQJ10778.1"/>
    <property type="molecule type" value="Genomic_DNA"/>
</dbReference>
<accession>A0A542E613</accession>